<evidence type="ECO:0000313" key="2">
    <source>
        <dbReference type="Proteomes" id="UP001162972"/>
    </source>
</evidence>
<proteinExistence type="predicted"/>
<dbReference type="EMBL" id="JAPFFJ010000006">
    <property type="protein sequence ID" value="KAJ6424123.1"/>
    <property type="molecule type" value="Genomic_DNA"/>
</dbReference>
<sequence length="62" mass="7350">MFLALGDDFLSSIPRTHLNYRLENYEKHGSYLSCLKRQDSLKILSTKKEITFGTFPWKNQRL</sequence>
<dbReference type="AlphaFoldDB" id="A0AAD6PD46"/>
<gene>
    <name evidence="1" type="ORF">OIU84_024992</name>
</gene>
<name>A0AAD6PD46_9ROSI</name>
<keyword evidence="2" id="KW-1185">Reference proteome</keyword>
<reference evidence="1 2" key="1">
    <citation type="journal article" date="2023" name="Int. J. Mol. Sci.">
        <title>De Novo Assembly and Annotation of 11 Diverse Shrub Willow (Salix) Genomes Reveals Novel Gene Organization in Sex-Linked Regions.</title>
        <authorList>
            <person name="Hyden B."/>
            <person name="Feng K."/>
            <person name="Yates T.B."/>
            <person name="Jawdy S."/>
            <person name="Cereghino C."/>
            <person name="Smart L.B."/>
            <person name="Muchero W."/>
        </authorList>
    </citation>
    <scope>NUCLEOTIDE SEQUENCE [LARGE SCALE GENOMIC DNA]</scope>
    <source>
        <tissue evidence="1">Shoot tip</tissue>
    </source>
</reference>
<dbReference type="Proteomes" id="UP001162972">
    <property type="component" value="Chromosome 16"/>
</dbReference>
<comment type="caution">
    <text evidence="1">The sequence shown here is derived from an EMBL/GenBank/DDBJ whole genome shotgun (WGS) entry which is preliminary data.</text>
</comment>
<protein>
    <submittedName>
        <fullName evidence="1">Uncharacterized protein</fullName>
    </submittedName>
</protein>
<organism evidence="1 2">
    <name type="scientific">Salix udensis</name>
    <dbReference type="NCBI Taxonomy" id="889485"/>
    <lineage>
        <taxon>Eukaryota</taxon>
        <taxon>Viridiplantae</taxon>
        <taxon>Streptophyta</taxon>
        <taxon>Embryophyta</taxon>
        <taxon>Tracheophyta</taxon>
        <taxon>Spermatophyta</taxon>
        <taxon>Magnoliopsida</taxon>
        <taxon>eudicotyledons</taxon>
        <taxon>Gunneridae</taxon>
        <taxon>Pentapetalae</taxon>
        <taxon>rosids</taxon>
        <taxon>fabids</taxon>
        <taxon>Malpighiales</taxon>
        <taxon>Salicaceae</taxon>
        <taxon>Saliceae</taxon>
        <taxon>Salix</taxon>
    </lineage>
</organism>
<evidence type="ECO:0000313" key="1">
    <source>
        <dbReference type="EMBL" id="KAJ6424123.1"/>
    </source>
</evidence>
<accession>A0AAD6PD46</accession>